<feature type="non-terminal residue" evidence="1">
    <location>
        <position position="1"/>
    </location>
</feature>
<dbReference type="AlphaFoldDB" id="A0AAN4Z792"/>
<name>A0AAN4Z792_9BILA</name>
<protein>
    <submittedName>
        <fullName evidence="1">Uncharacterized protein</fullName>
    </submittedName>
</protein>
<feature type="non-terminal residue" evidence="1">
    <location>
        <position position="83"/>
    </location>
</feature>
<sequence length="83" mass="9402">KRKQMSHVAHFPDPVPCRMAACPSVKTTEESAHGRMSLISTFISRLRDAPSDFRCCKRMKQAIPYNKNGRSAAIEFTTRKSCE</sequence>
<evidence type="ECO:0000313" key="2">
    <source>
        <dbReference type="Proteomes" id="UP001328107"/>
    </source>
</evidence>
<keyword evidence="2" id="KW-1185">Reference proteome</keyword>
<proteinExistence type="predicted"/>
<dbReference type="Proteomes" id="UP001328107">
    <property type="component" value="Unassembled WGS sequence"/>
</dbReference>
<accession>A0AAN4Z792</accession>
<organism evidence="1 2">
    <name type="scientific">Pristionchus mayeri</name>
    <dbReference type="NCBI Taxonomy" id="1317129"/>
    <lineage>
        <taxon>Eukaryota</taxon>
        <taxon>Metazoa</taxon>
        <taxon>Ecdysozoa</taxon>
        <taxon>Nematoda</taxon>
        <taxon>Chromadorea</taxon>
        <taxon>Rhabditida</taxon>
        <taxon>Rhabditina</taxon>
        <taxon>Diplogasteromorpha</taxon>
        <taxon>Diplogasteroidea</taxon>
        <taxon>Neodiplogasteridae</taxon>
        <taxon>Pristionchus</taxon>
    </lineage>
</organism>
<reference evidence="2" key="1">
    <citation type="submission" date="2022-10" db="EMBL/GenBank/DDBJ databases">
        <title>Genome assembly of Pristionchus species.</title>
        <authorList>
            <person name="Yoshida K."/>
            <person name="Sommer R.J."/>
        </authorList>
    </citation>
    <scope>NUCLEOTIDE SEQUENCE [LARGE SCALE GENOMIC DNA]</scope>
    <source>
        <strain evidence="2">RS5460</strain>
    </source>
</reference>
<dbReference type="EMBL" id="BTRK01000002">
    <property type="protein sequence ID" value="GMR35723.1"/>
    <property type="molecule type" value="Genomic_DNA"/>
</dbReference>
<comment type="caution">
    <text evidence="1">The sequence shown here is derived from an EMBL/GenBank/DDBJ whole genome shotgun (WGS) entry which is preliminary data.</text>
</comment>
<evidence type="ECO:0000313" key="1">
    <source>
        <dbReference type="EMBL" id="GMR35723.1"/>
    </source>
</evidence>
<gene>
    <name evidence="1" type="ORF">PMAYCL1PPCAC_05918</name>
</gene>